<gene>
    <name evidence="3" type="ORF">ACFOGH_16800</name>
</gene>
<sequence length="262" mass="28280">MRMLTLPMVLAASLVATPMVHAQTDLGDVVSGIAQSLITQELDKKAYLEAQRVNTVRGYRSYLAQYPKGIYRRNAEQALVRLGATVEPAPGTSDPVIPSNGASAAQVEASLGLSRSQRVLIQQQLTAVGYSTGVADGLWGSKTRDAISRWQKANKLGVTGYVTARQVTLIAQQAGDKVKPTPGQPSAGDDALQESLLSLTSYERREVQRQLTLLGYNTYGVDGAFGSNTRRALASWQRDENLRASGYLTADQVRLLRKQTGG</sequence>
<evidence type="ECO:0000256" key="1">
    <source>
        <dbReference type="SAM" id="SignalP"/>
    </source>
</evidence>
<feature type="chain" id="PRO_5045691265" evidence="1">
    <location>
        <begin position="23"/>
        <end position="262"/>
    </location>
</feature>
<dbReference type="InterPro" id="IPR036365">
    <property type="entry name" value="PGBD-like_sf"/>
</dbReference>
<protein>
    <submittedName>
        <fullName evidence="3">Peptidoglycan-binding protein</fullName>
    </submittedName>
</protein>
<keyword evidence="4" id="KW-1185">Reference proteome</keyword>
<dbReference type="RefSeq" id="WP_380074318.1">
    <property type="nucleotide sequence ID" value="NZ_JBHRTO010000002.1"/>
</dbReference>
<dbReference type="InterPro" id="IPR002477">
    <property type="entry name" value="Peptidoglycan-bd-like"/>
</dbReference>
<keyword evidence="1" id="KW-0732">Signal</keyword>
<feature type="domain" description="Peptidoglycan binding-like" evidence="2">
    <location>
        <begin position="203"/>
        <end position="255"/>
    </location>
</feature>
<feature type="signal peptide" evidence="1">
    <location>
        <begin position="1"/>
        <end position="22"/>
    </location>
</feature>
<name>A0ABV7J494_9RHOB</name>
<dbReference type="InterPro" id="IPR036366">
    <property type="entry name" value="PGBDSf"/>
</dbReference>
<proteinExistence type="predicted"/>
<evidence type="ECO:0000313" key="3">
    <source>
        <dbReference type="EMBL" id="MFC3182658.1"/>
    </source>
</evidence>
<dbReference type="Pfam" id="PF01471">
    <property type="entry name" value="PG_binding_1"/>
    <property type="match status" value="2"/>
</dbReference>
<dbReference type="Gene3D" id="1.10.101.10">
    <property type="entry name" value="PGBD-like superfamily/PGBD"/>
    <property type="match status" value="2"/>
</dbReference>
<evidence type="ECO:0000259" key="2">
    <source>
        <dbReference type="Pfam" id="PF01471"/>
    </source>
</evidence>
<dbReference type="SUPFAM" id="SSF47090">
    <property type="entry name" value="PGBD-like"/>
    <property type="match status" value="2"/>
</dbReference>
<feature type="domain" description="Peptidoglycan binding-like" evidence="2">
    <location>
        <begin position="115"/>
        <end position="167"/>
    </location>
</feature>
<reference evidence="4" key="1">
    <citation type="journal article" date="2019" name="Int. J. Syst. Evol. Microbiol.">
        <title>The Global Catalogue of Microorganisms (GCM) 10K type strain sequencing project: providing services to taxonomists for standard genome sequencing and annotation.</title>
        <authorList>
            <consortium name="The Broad Institute Genomics Platform"/>
            <consortium name="The Broad Institute Genome Sequencing Center for Infectious Disease"/>
            <person name="Wu L."/>
            <person name="Ma J."/>
        </authorList>
    </citation>
    <scope>NUCLEOTIDE SEQUENCE [LARGE SCALE GENOMIC DNA]</scope>
    <source>
        <strain evidence="4">KCTC 52039</strain>
    </source>
</reference>
<dbReference type="EMBL" id="JBHRTO010000002">
    <property type="protein sequence ID" value="MFC3182658.1"/>
    <property type="molecule type" value="Genomic_DNA"/>
</dbReference>
<accession>A0ABV7J494</accession>
<comment type="caution">
    <text evidence="3">The sequence shown here is derived from an EMBL/GenBank/DDBJ whole genome shotgun (WGS) entry which is preliminary data.</text>
</comment>
<evidence type="ECO:0000313" key="4">
    <source>
        <dbReference type="Proteomes" id="UP001595547"/>
    </source>
</evidence>
<dbReference type="Proteomes" id="UP001595547">
    <property type="component" value="Unassembled WGS sequence"/>
</dbReference>
<organism evidence="3 4">
    <name type="scientific">Cypionkella sinensis</name>
    <dbReference type="NCBI Taxonomy" id="1756043"/>
    <lineage>
        <taxon>Bacteria</taxon>
        <taxon>Pseudomonadati</taxon>
        <taxon>Pseudomonadota</taxon>
        <taxon>Alphaproteobacteria</taxon>
        <taxon>Rhodobacterales</taxon>
        <taxon>Paracoccaceae</taxon>
        <taxon>Cypionkella</taxon>
    </lineage>
</organism>